<dbReference type="InterPro" id="IPR031107">
    <property type="entry name" value="Small_HSP"/>
</dbReference>
<dbReference type="SUPFAM" id="SSF49764">
    <property type="entry name" value="HSP20-like chaperones"/>
    <property type="match status" value="1"/>
</dbReference>
<organism evidence="4 5">
    <name type="scientific">Nitrososphaera gargensis (strain Ga9.2)</name>
    <dbReference type="NCBI Taxonomy" id="1237085"/>
    <lineage>
        <taxon>Archaea</taxon>
        <taxon>Nitrososphaerota</taxon>
        <taxon>Nitrososphaeria</taxon>
        <taxon>Nitrososphaerales</taxon>
        <taxon>Nitrososphaeraceae</taxon>
        <taxon>Nitrososphaera</taxon>
    </lineage>
</organism>
<dbReference type="GeneID" id="13795911"/>
<sequence>MTKSGKIAKREDKQLGYLDDIFENFRREVESALKPWHAGFRFPSLFDGETRVPLCDMADRGDRYELQVEVPGIEKDKVNVKATGNSVEISAEQSEKTEEKRKDYVYSERSHRSFYRKIPVPEEIVPSKIDAKMNNGILVVKLPKKNPTKSKEEATKVEVK</sequence>
<accession>K0IGN0</accession>
<protein>
    <submittedName>
        <fullName evidence="4">Heat-shock protein Hsp22</fullName>
    </submittedName>
</protein>
<proteinExistence type="inferred from homology"/>
<dbReference type="HOGENOM" id="CLU_046737_12_4_2"/>
<dbReference type="PANTHER" id="PTHR11527">
    <property type="entry name" value="HEAT-SHOCK PROTEIN 20 FAMILY MEMBER"/>
    <property type="match status" value="1"/>
</dbReference>
<evidence type="ECO:0000313" key="4">
    <source>
        <dbReference type="EMBL" id="AFU58980.1"/>
    </source>
</evidence>
<dbReference type="AlphaFoldDB" id="K0IGN0"/>
<dbReference type="KEGG" id="nga:Ngar_c20480"/>
<dbReference type="Proteomes" id="UP000008037">
    <property type="component" value="Chromosome"/>
</dbReference>
<name>K0IGN0_NITGG</name>
<dbReference type="OrthoDB" id="198277at2157"/>
<comment type="similarity">
    <text evidence="1 2">Belongs to the small heat shock protein (HSP20) family.</text>
</comment>
<reference evidence="4 5" key="1">
    <citation type="journal article" date="2012" name="Environ. Microbiol.">
        <title>The genome of the ammonia-oxidizing Candidatus Nitrososphaera gargensis: insights into metabolic versatility and environmental adaptations.</title>
        <authorList>
            <person name="Spang A."/>
            <person name="Poehlein A."/>
            <person name="Offre P."/>
            <person name="Zumbragel S."/>
            <person name="Haider S."/>
            <person name="Rychlik N."/>
            <person name="Nowka B."/>
            <person name="Schmeisser C."/>
            <person name="Lebedeva E.V."/>
            <person name="Rattei T."/>
            <person name="Bohm C."/>
            <person name="Schmid M."/>
            <person name="Galushko A."/>
            <person name="Hatzenpichler R."/>
            <person name="Weinmaier T."/>
            <person name="Daniel R."/>
            <person name="Schleper C."/>
            <person name="Spieck E."/>
            <person name="Streit W."/>
            <person name="Wagner M."/>
        </authorList>
    </citation>
    <scope>NUCLEOTIDE SEQUENCE [LARGE SCALE GENOMIC DNA]</scope>
    <source>
        <strain evidence="5">Ga9.2</strain>
    </source>
</reference>
<keyword evidence="5" id="KW-1185">Reference proteome</keyword>
<dbReference type="Gene3D" id="2.60.40.790">
    <property type="match status" value="1"/>
</dbReference>
<dbReference type="STRING" id="1237085.Ngar_c20480"/>
<evidence type="ECO:0000256" key="2">
    <source>
        <dbReference type="RuleBase" id="RU003616"/>
    </source>
</evidence>
<dbReference type="EMBL" id="CP002408">
    <property type="protein sequence ID" value="AFU58980.1"/>
    <property type="molecule type" value="Genomic_DNA"/>
</dbReference>
<dbReference type="InParanoid" id="K0IGN0"/>
<dbReference type="Pfam" id="PF00011">
    <property type="entry name" value="HSP20"/>
    <property type="match status" value="1"/>
</dbReference>
<gene>
    <name evidence="4" type="primary">hsp22</name>
    <name evidence="4" type="ordered locus">Ngar_c20480</name>
</gene>
<feature type="domain" description="SHSP" evidence="3">
    <location>
        <begin position="45"/>
        <end position="160"/>
    </location>
</feature>
<dbReference type="PROSITE" id="PS01031">
    <property type="entry name" value="SHSP"/>
    <property type="match status" value="1"/>
</dbReference>
<dbReference type="RefSeq" id="WP_015019515.1">
    <property type="nucleotide sequence ID" value="NC_018719.1"/>
</dbReference>
<evidence type="ECO:0000313" key="5">
    <source>
        <dbReference type="Proteomes" id="UP000008037"/>
    </source>
</evidence>
<dbReference type="InterPro" id="IPR008978">
    <property type="entry name" value="HSP20-like_chaperone"/>
</dbReference>
<dbReference type="CDD" id="cd06464">
    <property type="entry name" value="ACD_sHsps-like"/>
    <property type="match status" value="1"/>
</dbReference>
<evidence type="ECO:0000256" key="1">
    <source>
        <dbReference type="PROSITE-ProRule" id="PRU00285"/>
    </source>
</evidence>
<evidence type="ECO:0000259" key="3">
    <source>
        <dbReference type="PROSITE" id="PS01031"/>
    </source>
</evidence>
<dbReference type="InterPro" id="IPR002068">
    <property type="entry name" value="A-crystallin/Hsp20_dom"/>
</dbReference>